<dbReference type="AlphaFoldDB" id="A0A3N1CRH1"/>
<protein>
    <submittedName>
        <fullName evidence="2">Uncharacterized protein</fullName>
    </submittedName>
</protein>
<dbReference type="RefSeq" id="WP_123662340.1">
    <property type="nucleotide sequence ID" value="NZ_RJKE01000001.1"/>
</dbReference>
<evidence type="ECO:0000313" key="3">
    <source>
        <dbReference type="Proteomes" id="UP000272400"/>
    </source>
</evidence>
<keyword evidence="3" id="KW-1185">Reference proteome</keyword>
<organism evidence="2 3">
    <name type="scientific">Actinocorallia herbida</name>
    <dbReference type="NCBI Taxonomy" id="58109"/>
    <lineage>
        <taxon>Bacteria</taxon>
        <taxon>Bacillati</taxon>
        <taxon>Actinomycetota</taxon>
        <taxon>Actinomycetes</taxon>
        <taxon>Streptosporangiales</taxon>
        <taxon>Thermomonosporaceae</taxon>
        <taxon>Actinocorallia</taxon>
    </lineage>
</organism>
<proteinExistence type="predicted"/>
<dbReference type="OrthoDB" id="4310850at2"/>
<feature type="region of interest" description="Disordered" evidence="1">
    <location>
        <begin position="119"/>
        <end position="147"/>
    </location>
</feature>
<dbReference type="Proteomes" id="UP000272400">
    <property type="component" value="Unassembled WGS sequence"/>
</dbReference>
<accession>A0A3N1CRH1</accession>
<dbReference type="EMBL" id="RJKE01000001">
    <property type="protein sequence ID" value="ROO83288.1"/>
    <property type="molecule type" value="Genomic_DNA"/>
</dbReference>
<gene>
    <name evidence="2" type="ORF">EDD29_0784</name>
</gene>
<name>A0A3N1CRH1_9ACTN</name>
<evidence type="ECO:0000256" key="1">
    <source>
        <dbReference type="SAM" id="MobiDB-lite"/>
    </source>
</evidence>
<evidence type="ECO:0000313" key="2">
    <source>
        <dbReference type="EMBL" id="ROO83288.1"/>
    </source>
</evidence>
<feature type="compositionally biased region" description="Basic and acidic residues" evidence="1">
    <location>
        <begin position="9"/>
        <end position="21"/>
    </location>
</feature>
<sequence length="241" mass="25601">MNLRPIGPGDDRLPTARRRDTPVPSAQGAPVHRAEPLGLGGTRLRDACWEALSPKVRALLEQRAGSTLAWFASDDPSDADGRPMAVVFGESALCIARPRLNADHRPVYTLSSYRLGPIRHRDVDHRPPPAHPRAGAAGPGHGGAPAGPVGLSAAARGVLGNLPEKAQTLLQSPFSDSPVSFHDWYYQGYDHHLEVFVLVLAGARDLTLAAGSKIVPAGHSDATAHWALRCYRAPVVGRVGA</sequence>
<comment type="caution">
    <text evidence="2">The sequence shown here is derived from an EMBL/GenBank/DDBJ whole genome shotgun (WGS) entry which is preliminary data.</text>
</comment>
<reference evidence="2 3" key="1">
    <citation type="submission" date="2018-11" db="EMBL/GenBank/DDBJ databases">
        <title>Sequencing the genomes of 1000 actinobacteria strains.</title>
        <authorList>
            <person name="Klenk H.-P."/>
        </authorList>
    </citation>
    <scope>NUCLEOTIDE SEQUENCE [LARGE SCALE GENOMIC DNA]</scope>
    <source>
        <strain evidence="2 3">DSM 44254</strain>
    </source>
</reference>
<feature type="region of interest" description="Disordered" evidence="1">
    <location>
        <begin position="1"/>
        <end position="38"/>
    </location>
</feature>